<keyword evidence="7 8" id="KW-0472">Membrane</keyword>
<reference evidence="10" key="1">
    <citation type="journal article" date="2020" name="mSystems">
        <title>Genome- and Community-Level Interaction Insights into Carbon Utilization and Element Cycling Functions of Hydrothermarchaeota in Hydrothermal Sediment.</title>
        <authorList>
            <person name="Zhou Z."/>
            <person name="Liu Y."/>
            <person name="Xu W."/>
            <person name="Pan J."/>
            <person name="Luo Z.H."/>
            <person name="Li M."/>
        </authorList>
    </citation>
    <scope>NUCLEOTIDE SEQUENCE [LARGE SCALE GENOMIC DNA]</scope>
    <source>
        <strain evidence="10">SpSt-81</strain>
    </source>
</reference>
<sequence length="761" mass="88778">MMEKVKKNLLINILKSIITVLVFYFIFKKIPTKEIVKSLVYINIKPLFLAVVFGFLFTFFKIIKWHLLLKDLSKENCLSKSVESYFIGMSIGLITPGRVGEIARVGNIDKEKRVEGLSLVILDKAFDLLAVLILALAGFYIFFGKFISFLLGIFILFSLFVIFYQRAIKNINNIFPFNKFPDFIQGFLKIKRKTLLINFLLSLLSYTIVLVEVYFLANSFEKFSFLSTFIGYPIVMLVNLIPITIGGLGIREGTAVFILGRLGLSQAASFNSAFLLFLINTALPAIIGLVELNKDIKKSSLIPIITIIGFILRVYKITERSIWLDEAITAQISQTGILGIILNRSQTGIHPPLYFILVYFWTCIFGDSELALRSLSMIFGVLSIPLLYKLVKKLYDETTALISSLIFALSPFLIYFSQEARMYPLFTFLALLSLNYIYDLSNKEFNKKNLIKLLIINSLLLYTHFFSSLLIIAENIYMFICQRKNFKNLKNWIIIQFITLLFFSPWLYVIFTRNTPEVYQGAQKLSLYTISVSFYQAFFGFARSLLERLNLHYFLFIIFCGLIILGLLSPYENKKGFLLNISYFFIPFITLIIISSFGKSFYSSRYLSPFIPALFILMARGIKKFRYYPIITIIILFITGTYLFLNISYYQRMSYLNRPWREVVRYIHENSQEEHIVLISEPFYYRPFEYYNRGRLPYIPVNPDFFSPENIEQKIKNYKKIILILSDINPRTLKIKEWLDNKFKYKNRTDFYKVVIYSYES</sequence>
<dbReference type="Pfam" id="PF03706">
    <property type="entry name" value="LPG_synthase_TM"/>
    <property type="match status" value="1"/>
</dbReference>
<keyword evidence="3" id="KW-0328">Glycosyltransferase</keyword>
<dbReference type="NCBIfam" id="TIGR00374">
    <property type="entry name" value="flippase-like domain"/>
    <property type="match status" value="1"/>
</dbReference>
<evidence type="ECO:0000256" key="2">
    <source>
        <dbReference type="ARBA" id="ARBA00022475"/>
    </source>
</evidence>
<feature type="transmembrane region" description="Helical" evidence="8">
    <location>
        <begin position="577"/>
        <end position="594"/>
    </location>
</feature>
<dbReference type="PANTHER" id="PTHR33908">
    <property type="entry name" value="MANNOSYLTRANSFERASE YKCB-RELATED"/>
    <property type="match status" value="1"/>
</dbReference>
<evidence type="ECO:0000256" key="5">
    <source>
        <dbReference type="ARBA" id="ARBA00022692"/>
    </source>
</evidence>
<evidence type="ECO:0000256" key="6">
    <source>
        <dbReference type="ARBA" id="ARBA00022989"/>
    </source>
</evidence>
<feature type="transmembrane region" description="Helical" evidence="8">
    <location>
        <begin position="270"/>
        <end position="290"/>
    </location>
</feature>
<dbReference type="GO" id="GO:0005886">
    <property type="term" value="C:plasma membrane"/>
    <property type="evidence" value="ECO:0007669"/>
    <property type="project" value="UniProtKB-SubCell"/>
</dbReference>
<feature type="transmembrane region" description="Helical" evidence="8">
    <location>
        <begin position="526"/>
        <end position="546"/>
    </location>
</feature>
<dbReference type="InterPro" id="IPR050297">
    <property type="entry name" value="LipidA_mod_glycosyltrf_83"/>
</dbReference>
<evidence type="ECO:0000313" key="10">
    <source>
        <dbReference type="EMBL" id="HFX13671.1"/>
    </source>
</evidence>
<feature type="transmembrane region" description="Helical" evidence="8">
    <location>
        <begin position="553"/>
        <end position="571"/>
    </location>
</feature>
<feature type="transmembrane region" description="Helical" evidence="8">
    <location>
        <begin position="423"/>
        <end position="439"/>
    </location>
</feature>
<feature type="transmembrane region" description="Helical" evidence="8">
    <location>
        <begin position="146"/>
        <end position="164"/>
    </location>
</feature>
<feature type="transmembrane region" description="Helical" evidence="8">
    <location>
        <begin position="296"/>
        <end position="315"/>
    </location>
</feature>
<feature type="transmembrane region" description="Helical" evidence="8">
    <location>
        <begin position="492"/>
        <end position="511"/>
    </location>
</feature>
<evidence type="ECO:0000256" key="3">
    <source>
        <dbReference type="ARBA" id="ARBA00022676"/>
    </source>
</evidence>
<dbReference type="EMBL" id="DTIN01000018">
    <property type="protein sequence ID" value="HFX13671.1"/>
    <property type="molecule type" value="Genomic_DNA"/>
</dbReference>
<proteinExistence type="predicted"/>
<comment type="caution">
    <text evidence="10">The sequence shown here is derived from an EMBL/GenBank/DDBJ whole genome shotgun (WGS) entry which is preliminary data.</text>
</comment>
<feature type="transmembrane region" description="Helical" evidence="8">
    <location>
        <begin position="117"/>
        <end position="140"/>
    </location>
</feature>
<gene>
    <name evidence="10" type="ORF">ENW00_05885</name>
</gene>
<feature type="transmembrane region" description="Helical" evidence="8">
    <location>
        <begin position="628"/>
        <end position="650"/>
    </location>
</feature>
<feature type="transmembrane region" description="Helical" evidence="8">
    <location>
        <begin position="9"/>
        <end position="27"/>
    </location>
</feature>
<dbReference type="AlphaFoldDB" id="A0A7C3ML50"/>
<dbReference type="GO" id="GO:0009103">
    <property type="term" value="P:lipopolysaccharide biosynthetic process"/>
    <property type="evidence" value="ECO:0007669"/>
    <property type="project" value="UniProtKB-ARBA"/>
</dbReference>
<keyword evidence="4" id="KW-0808">Transferase</keyword>
<name>A0A7C3ML50_DICTH</name>
<comment type="subcellular location">
    <subcellularLocation>
        <location evidence="1">Cell membrane</location>
        <topology evidence="1">Multi-pass membrane protein</topology>
    </subcellularLocation>
</comment>
<feature type="transmembrane region" description="Helical" evidence="8">
    <location>
        <begin position="400"/>
        <end position="416"/>
    </location>
</feature>
<dbReference type="Pfam" id="PF13231">
    <property type="entry name" value="PMT_2"/>
    <property type="match status" value="1"/>
</dbReference>
<dbReference type="InterPro" id="IPR022791">
    <property type="entry name" value="L-PG_synthase/AglD"/>
</dbReference>
<dbReference type="PANTHER" id="PTHR33908:SF11">
    <property type="entry name" value="MEMBRANE PROTEIN"/>
    <property type="match status" value="1"/>
</dbReference>
<evidence type="ECO:0000256" key="4">
    <source>
        <dbReference type="ARBA" id="ARBA00022679"/>
    </source>
</evidence>
<feature type="transmembrane region" description="Helical" evidence="8">
    <location>
        <begin position="229"/>
        <end position="250"/>
    </location>
</feature>
<feature type="domain" description="Glycosyltransferase RgtA/B/C/D-like" evidence="9">
    <location>
        <begin position="350"/>
        <end position="508"/>
    </location>
</feature>
<dbReference type="InterPro" id="IPR038731">
    <property type="entry name" value="RgtA/B/C-like"/>
</dbReference>
<feature type="transmembrane region" description="Helical" evidence="8">
    <location>
        <begin position="606"/>
        <end position="622"/>
    </location>
</feature>
<feature type="transmembrane region" description="Helical" evidence="8">
    <location>
        <begin position="39"/>
        <end position="60"/>
    </location>
</feature>
<accession>A0A7C3ML50</accession>
<feature type="transmembrane region" description="Helical" evidence="8">
    <location>
        <begin position="195"/>
        <end position="217"/>
    </location>
</feature>
<feature type="transmembrane region" description="Helical" evidence="8">
    <location>
        <begin position="370"/>
        <end position="388"/>
    </location>
</feature>
<evidence type="ECO:0000259" key="9">
    <source>
        <dbReference type="Pfam" id="PF13231"/>
    </source>
</evidence>
<keyword evidence="5 8" id="KW-0812">Transmembrane</keyword>
<keyword evidence="6 8" id="KW-1133">Transmembrane helix</keyword>
<protein>
    <submittedName>
        <fullName evidence="10">Flippase-like domain-containing protein</fullName>
    </submittedName>
</protein>
<evidence type="ECO:0000256" key="8">
    <source>
        <dbReference type="SAM" id="Phobius"/>
    </source>
</evidence>
<dbReference type="GO" id="GO:0016763">
    <property type="term" value="F:pentosyltransferase activity"/>
    <property type="evidence" value="ECO:0007669"/>
    <property type="project" value="TreeGrafter"/>
</dbReference>
<feature type="transmembrane region" description="Helical" evidence="8">
    <location>
        <begin position="459"/>
        <end position="480"/>
    </location>
</feature>
<keyword evidence="2" id="KW-1003">Cell membrane</keyword>
<organism evidence="10">
    <name type="scientific">Dictyoglomus thermophilum</name>
    <dbReference type="NCBI Taxonomy" id="14"/>
    <lineage>
        <taxon>Bacteria</taxon>
        <taxon>Pseudomonadati</taxon>
        <taxon>Dictyoglomota</taxon>
        <taxon>Dictyoglomia</taxon>
        <taxon>Dictyoglomales</taxon>
        <taxon>Dictyoglomaceae</taxon>
        <taxon>Dictyoglomus</taxon>
    </lineage>
</organism>
<evidence type="ECO:0000256" key="1">
    <source>
        <dbReference type="ARBA" id="ARBA00004651"/>
    </source>
</evidence>
<evidence type="ECO:0000256" key="7">
    <source>
        <dbReference type="ARBA" id="ARBA00023136"/>
    </source>
</evidence>